<comment type="caution">
    <text evidence="2">The sequence shown here is derived from an EMBL/GenBank/DDBJ whole genome shotgun (WGS) entry which is preliminary data.</text>
</comment>
<dbReference type="InterPro" id="IPR011009">
    <property type="entry name" value="Kinase-like_dom_sf"/>
</dbReference>
<dbReference type="Gene3D" id="3.90.1200.10">
    <property type="match status" value="1"/>
</dbReference>
<feature type="domain" description="Aminoglycoside phosphotransferase" evidence="1">
    <location>
        <begin position="189"/>
        <end position="417"/>
    </location>
</feature>
<sequence>MLFRGAPLPRLCHLAARNYHCAHEYDRRPTPFRPLAAPNPHGIDLAVAFLFVGYIHRLLHPRRHELITTNRSADVLVTRENILLSSASSRRTQATEIQPRSSTPFWAIRDQIAGAIKSNMATQYTPKTDTPLNWKTTSIDAEPALGLVNWDALKQYAISVKRRDDGSQTSACELSSEYNTGGLHAVRRIDFDDGCRWVARLQLHRQTLESRQRLLHEVHTMGLVRERSRIPVPKIFAYEAHDDNPVGAAFMLMEFVSGDTAMDSFGGWDVHKGEVPSRFREKYFTALAELQVEMASLRFPRIGSIQRINGNYEVGPIPGLGGPFDSAADYFEAWAKKAKFPYDEDIIRQRTPKKLAKDVLSSIRAFPSQLGQLARHLPLQSGPFPLIHTDLYGSNIIIDSDFTILSIIDWENALVSPWEFVEFMKDLSMVPPVMDGPLYRETVETRLRRDDQRKYIALVEKTERVQHRDGKLSAALRNNAMQNLAQAAWLYLDGRIGLYAKVLEELKPTLN</sequence>
<dbReference type="PANTHER" id="PTHR21310">
    <property type="entry name" value="AMINOGLYCOSIDE PHOSPHOTRANSFERASE-RELATED-RELATED"/>
    <property type="match status" value="1"/>
</dbReference>
<evidence type="ECO:0000313" key="3">
    <source>
        <dbReference type="Proteomes" id="UP000036947"/>
    </source>
</evidence>
<dbReference type="AlphaFoldDB" id="A0A0L0NCR5"/>
<evidence type="ECO:0000313" key="2">
    <source>
        <dbReference type="EMBL" id="KND91856.1"/>
    </source>
</evidence>
<protein>
    <recommendedName>
        <fullName evidence="1">Aminoglycoside phosphotransferase domain-containing protein</fullName>
    </recommendedName>
</protein>
<dbReference type="InterPro" id="IPR051678">
    <property type="entry name" value="AGP_Transferase"/>
</dbReference>
<dbReference type="EMBL" id="LFRF01000007">
    <property type="protein sequence ID" value="KND91856.1"/>
    <property type="molecule type" value="Genomic_DNA"/>
</dbReference>
<dbReference type="Gene3D" id="3.30.200.20">
    <property type="entry name" value="Phosphorylase Kinase, domain 1"/>
    <property type="match status" value="1"/>
</dbReference>
<organism evidence="2 3">
    <name type="scientific">Tolypocladium ophioglossoides (strain CBS 100239)</name>
    <name type="common">Snaketongue truffleclub</name>
    <name type="synonym">Elaphocordyceps ophioglossoides</name>
    <dbReference type="NCBI Taxonomy" id="1163406"/>
    <lineage>
        <taxon>Eukaryota</taxon>
        <taxon>Fungi</taxon>
        <taxon>Dikarya</taxon>
        <taxon>Ascomycota</taxon>
        <taxon>Pezizomycotina</taxon>
        <taxon>Sordariomycetes</taxon>
        <taxon>Hypocreomycetidae</taxon>
        <taxon>Hypocreales</taxon>
        <taxon>Ophiocordycipitaceae</taxon>
        <taxon>Tolypocladium</taxon>
    </lineage>
</organism>
<dbReference type="Proteomes" id="UP000036947">
    <property type="component" value="Unassembled WGS sequence"/>
</dbReference>
<gene>
    <name evidence="2" type="ORF">TOPH_03324</name>
</gene>
<dbReference type="STRING" id="1163406.A0A0L0NCR5"/>
<dbReference type="InterPro" id="IPR002575">
    <property type="entry name" value="Aminoglycoside_PTrfase"/>
</dbReference>
<accession>A0A0L0NCR5</accession>
<dbReference type="PANTHER" id="PTHR21310:SF15">
    <property type="entry name" value="AMINOGLYCOSIDE PHOSPHOTRANSFERASE DOMAIN-CONTAINING PROTEIN"/>
    <property type="match status" value="1"/>
</dbReference>
<reference evidence="2 3" key="1">
    <citation type="journal article" date="2015" name="BMC Genomics">
        <title>The genome of the truffle-parasite Tolypocladium ophioglossoides and the evolution of antifungal peptaibiotics.</title>
        <authorList>
            <person name="Quandt C.A."/>
            <person name="Bushley K.E."/>
            <person name="Spatafora J.W."/>
        </authorList>
    </citation>
    <scope>NUCLEOTIDE SEQUENCE [LARGE SCALE GENOMIC DNA]</scope>
    <source>
        <strain evidence="2 3">CBS 100239</strain>
    </source>
</reference>
<proteinExistence type="predicted"/>
<dbReference type="OrthoDB" id="10003767at2759"/>
<evidence type="ECO:0000259" key="1">
    <source>
        <dbReference type="Pfam" id="PF01636"/>
    </source>
</evidence>
<dbReference type="Pfam" id="PF01636">
    <property type="entry name" value="APH"/>
    <property type="match status" value="1"/>
</dbReference>
<keyword evidence="3" id="KW-1185">Reference proteome</keyword>
<dbReference type="SUPFAM" id="SSF56112">
    <property type="entry name" value="Protein kinase-like (PK-like)"/>
    <property type="match status" value="1"/>
</dbReference>
<name>A0A0L0NCR5_TOLOC</name>